<name>A0ABP0J4L6_9DINO</name>
<dbReference type="EMBL" id="CAXAMN010004446">
    <property type="protein sequence ID" value="CAK9009298.1"/>
    <property type="molecule type" value="Genomic_DNA"/>
</dbReference>
<evidence type="ECO:0000313" key="1">
    <source>
        <dbReference type="EMBL" id="CAK9009298.1"/>
    </source>
</evidence>
<gene>
    <name evidence="2" type="ORF">CCMP2556_LOCUS11632</name>
    <name evidence="1" type="ORF">CCMP2556_LOCUS9599</name>
</gene>
<evidence type="ECO:0000313" key="2">
    <source>
        <dbReference type="EMBL" id="CAK9014312.1"/>
    </source>
</evidence>
<evidence type="ECO:0008006" key="4">
    <source>
        <dbReference type="Google" id="ProtNLM"/>
    </source>
</evidence>
<sequence>MAMQAQSITSVIGVESECVAPKAHDTYFANEPNLIAPFDFNYDLIIDFKTRVGMAEVYFNPVMWCSCCCCYPCFLQKNIEWDARSQHLALTVDGIRYVKEKRKSCCGLPCTDRGRESKTVPYDKITDCDVQEPAGTACCCCIQNVLSVVNIDTASSGVGGNFVLHEMSLQGLADPHAFKHSVWAMKRRLAPSGAQPTQMGKSLSSPCQMEMHNVLLTEIRDELKLLNQKMDCR</sequence>
<organism evidence="1 3">
    <name type="scientific">Durusdinium trenchii</name>
    <dbReference type="NCBI Taxonomy" id="1381693"/>
    <lineage>
        <taxon>Eukaryota</taxon>
        <taxon>Sar</taxon>
        <taxon>Alveolata</taxon>
        <taxon>Dinophyceae</taxon>
        <taxon>Suessiales</taxon>
        <taxon>Symbiodiniaceae</taxon>
        <taxon>Durusdinium</taxon>
    </lineage>
</organism>
<evidence type="ECO:0000313" key="3">
    <source>
        <dbReference type="Proteomes" id="UP001642484"/>
    </source>
</evidence>
<accession>A0ABP0J4L6</accession>
<dbReference type="EMBL" id="CAXAMN010005557">
    <property type="protein sequence ID" value="CAK9014312.1"/>
    <property type="molecule type" value="Genomic_DNA"/>
</dbReference>
<comment type="caution">
    <text evidence="1">The sequence shown here is derived from an EMBL/GenBank/DDBJ whole genome shotgun (WGS) entry which is preliminary data.</text>
</comment>
<dbReference type="Proteomes" id="UP001642484">
    <property type="component" value="Unassembled WGS sequence"/>
</dbReference>
<keyword evidence="3" id="KW-1185">Reference proteome</keyword>
<reference evidence="1 3" key="1">
    <citation type="submission" date="2024-02" db="EMBL/GenBank/DDBJ databases">
        <authorList>
            <person name="Chen Y."/>
            <person name="Shah S."/>
            <person name="Dougan E. K."/>
            <person name="Thang M."/>
            <person name="Chan C."/>
        </authorList>
    </citation>
    <scope>NUCLEOTIDE SEQUENCE [LARGE SCALE GENOMIC DNA]</scope>
</reference>
<proteinExistence type="predicted"/>
<protein>
    <recommendedName>
        <fullName evidence="4">Phospholipid scramblase</fullName>
    </recommendedName>
</protein>